<proteinExistence type="predicted"/>
<accession>U9SZY4</accession>
<sequence length="235" mass="27919">MVWLQQGPLFYNENEGWTRLSYKKVTLKFLYDSADEFINKAESYLDREVCYGISQNPDTKDYILIFSYDYLKCRCKKCGNSNRYYNWCQPCQINYLTNNFTNWTSGNERIDNFIQEKQLKYNSDIVFEWIPYDKFIDINEIGECGLTMAIWKDGPLSYDTQYNKGWMRRSYEKVTLKFSYDSENITDEFINKVESFLLAGQCYGISKTPENIVKDVVRNMRIIIITVLIGVNYVE</sequence>
<reference evidence="1" key="1">
    <citation type="submission" date="2013-07" db="EMBL/GenBank/DDBJ databases">
        <title>The genome of an arbuscular mycorrhizal fungus provides insights into the evolution of the oldest plant symbiosis.</title>
        <authorList>
            <consortium name="DOE Joint Genome Institute"/>
            <person name="Tisserant E."/>
            <person name="Malbreil M."/>
            <person name="Kuo A."/>
            <person name="Kohler A."/>
            <person name="Symeonidi A."/>
            <person name="Balestrini R."/>
            <person name="Charron P."/>
            <person name="Duensing N."/>
            <person name="Frei-dit-Frey N."/>
            <person name="Gianinazzi-Pearson V."/>
            <person name="Gilbert B."/>
            <person name="Handa Y."/>
            <person name="Hijri M."/>
            <person name="Kaul R."/>
            <person name="Kawaguchi M."/>
            <person name="Krajinski F."/>
            <person name="Lammers P."/>
            <person name="Lapierre D."/>
            <person name="Masclaux F.G."/>
            <person name="Murat C."/>
            <person name="Morin E."/>
            <person name="Ndikumana S."/>
            <person name="Pagni M."/>
            <person name="Petitpierre D."/>
            <person name="Requena N."/>
            <person name="Rosikiewicz P."/>
            <person name="Riley R."/>
            <person name="Saito K."/>
            <person name="San Clemente H."/>
            <person name="Shapiro H."/>
            <person name="van Tuinen D."/>
            <person name="Becard G."/>
            <person name="Bonfante P."/>
            <person name="Paszkowski U."/>
            <person name="Shachar-Hill Y."/>
            <person name="Young J.P."/>
            <person name="Sanders I.R."/>
            <person name="Henrissat B."/>
            <person name="Rensing S.A."/>
            <person name="Grigoriev I.V."/>
            <person name="Corradi N."/>
            <person name="Roux C."/>
            <person name="Martin F."/>
        </authorList>
    </citation>
    <scope>NUCLEOTIDE SEQUENCE</scope>
    <source>
        <strain evidence="1">DAOM 197198</strain>
    </source>
</reference>
<dbReference type="EMBL" id="KI297839">
    <property type="protein sequence ID" value="ERZ99612.1"/>
    <property type="molecule type" value="Genomic_DNA"/>
</dbReference>
<organism evidence="1">
    <name type="scientific">Rhizophagus irregularis (strain DAOM 181602 / DAOM 197198 / MUCL 43194)</name>
    <name type="common">Arbuscular mycorrhizal fungus</name>
    <name type="synonym">Glomus intraradices</name>
    <dbReference type="NCBI Taxonomy" id="747089"/>
    <lineage>
        <taxon>Eukaryota</taxon>
        <taxon>Fungi</taxon>
        <taxon>Fungi incertae sedis</taxon>
        <taxon>Mucoromycota</taxon>
        <taxon>Glomeromycotina</taxon>
        <taxon>Glomeromycetes</taxon>
        <taxon>Glomerales</taxon>
        <taxon>Glomeraceae</taxon>
        <taxon>Rhizophagus</taxon>
    </lineage>
</organism>
<dbReference type="HOGENOM" id="CLU_000288_7_8_1"/>
<dbReference type="AlphaFoldDB" id="U9SZY4"/>
<dbReference type="VEuPathDB" id="FungiDB:RhiirFUN_023721"/>
<protein>
    <submittedName>
        <fullName evidence="1">Uncharacterized protein</fullName>
    </submittedName>
</protein>
<name>U9SZY4_RHIID</name>
<evidence type="ECO:0000313" key="1">
    <source>
        <dbReference type="EMBL" id="ERZ99612.1"/>
    </source>
</evidence>
<gene>
    <name evidence="1" type="ORF">GLOINDRAFT_9331</name>
</gene>